<evidence type="ECO:0000313" key="3">
    <source>
        <dbReference type="Proteomes" id="UP000233766"/>
    </source>
</evidence>
<proteinExistence type="predicted"/>
<feature type="coiled-coil region" evidence="1">
    <location>
        <begin position="63"/>
        <end position="90"/>
    </location>
</feature>
<reference evidence="2 3" key="1">
    <citation type="submission" date="2017-12" db="EMBL/GenBank/DDBJ databases">
        <title>Sequencing the genomes of 1000 Actinobacteria strains.</title>
        <authorList>
            <person name="Klenk H.-P."/>
        </authorList>
    </citation>
    <scope>NUCLEOTIDE SEQUENCE [LARGE SCALE GENOMIC DNA]</scope>
    <source>
        <strain evidence="2 3">DSM 44489</strain>
    </source>
</reference>
<dbReference type="RefSeq" id="WP_101465142.1">
    <property type="nucleotide sequence ID" value="NZ_JBHWGK010000021.1"/>
</dbReference>
<accession>A0A2N3VAY3</accession>
<dbReference type="OrthoDB" id="4562620at2"/>
<protein>
    <submittedName>
        <fullName evidence="2">Uncharacterized protein</fullName>
    </submittedName>
</protein>
<dbReference type="EMBL" id="PJMW01000002">
    <property type="protein sequence ID" value="PKV78746.1"/>
    <property type="molecule type" value="Genomic_DNA"/>
</dbReference>
<gene>
    <name evidence="2" type="ORF">ATK86_3127</name>
</gene>
<dbReference type="Proteomes" id="UP000233766">
    <property type="component" value="Unassembled WGS sequence"/>
</dbReference>
<keyword evidence="1" id="KW-0175">Coiled coil</keyword>
<sequence>MSEQPVSTAEVVAAWPLPPEAHLTDAVRRNLLATLEATLEGGYGEIPPESLAHLALGPMMIVLGRLEVDLADARTRIDELERALRERRTG</sequence>
<comment type="caution">
    <text evidence="2">The sequence shown here is derived from an EMBL/GenBank/DDBJ whole genome shotgun (WGS) entry which is preliminary data.</text>
</comment>
<name>A0A2N3VAY3_9NOCA</name>
<evidence type="ECO:0000256" key="1">
    <source>
        <dbReference type="SAM" id="Coils"/>
    </source>
</evidence>
<dbReference type="AlphaFoldDB" id="A0A2N3VAY3"/>
<keyword evidence="3" id="KW-1185">Reference proteome</keyword>
<evidence type="ECO:0000313" key="2">
    <source>
        <dbReference type="EMBL" id="PKV78746.1"/>
    </source>
</evidence>
<organism evidence="2 3">
    <name type="scientific">Nocardia fluminea</name>
    <dbReference type="NCBI Taxonomy" id="134984"/>
    <lineage>
        <taxon>Bacteria</taxon>
        <taxon>Bacillati</taxon>
        <taxon>Actinomycetota</taxon>
        <taxon>Actinomycetes</taxon>
        <taxon>Mycobacteriales</taxon>
        <taxon>Nocardiaceae</taxon>
        <taxon>Nocardia</taxon>
    </lineage>
</organism>